<reference evidence="1 2" key="2">
    <citation type="journal article" date="2012" name="J. Virol.">
        <title>The Genome of Pieris rapae Granulovirus.</title>
        <authorList>
            <person name="Zhang B.Q."/>
            <person name="Cheng R.L."/>
            <person name="Wang X.F."/>
            <person name="Zhang C.X."/>
        </authorList>
    </citation>
    <scope>NUCLEOTIDE SEQUENCE [LARGE SCALE GENOMIC DNA]</scope>
    <source>
        <strain evidence="1">Wuhan</strain>
    </source>
</reference>
<reference evidence="1 2" key="1">
    <citation type="journal article" date="2011" name="J. Proteome Res.">
        <title>ODV-associated proteins of the Pieris rapae granulovirus.</title>
        <authorList>
            <person name="Wang X.F."/>
            <person name="Zhang B.Q."/>
            <person name="Xu H.J."/>
            <person name="Cui Y.J."/>
            <person name="Xu Y.P."/>
            <person name="Zhang M.J."/>
            <person name="Han Y.S."/>
            <person name="Lee Y.S."/>
            <person name="Bao Y.Y."/>
            <person name="Zhang C.X."/>
        </authorList>
    </citation>
    <scope>NUCLEOTIDE SEQUENCE [LARGE SCALE GENOMIC DNA]</scope>
    <source>
        <strain evidence="1">Wuhan</strain>
    </source>
</reference>
<evidence type="ECO:0000313" key="1">
    <source>
        <dbReference type="EMBL" id="ACZ63568.1"/>
    </source>
</evidence>
<dbReference type="GeneID" id="11107089"/>
<dbReference type="Proteomes" id="UP000202544">
    <property type="component" value="Segment"/>
</dbReference>
<protein>
    <submittedName>
        <fullName evidence="1">ODV-e27</fullName>
    </submittedName>
</protein>
<dbReference type="Pfam" id="PF05314">
    <property type="entry name" value="Baculo_ODV-E27"/>
    <property type="match status" value="1"/>
</dbReference>
<name>D2J4P9_9BBAC</name>
<dbReference type="KEGG" id="vg:11107089"/>
<keyword evidence="2" id="KW-1185">Reference proteome</keyword>
<dbReference type="RefSeq" id="YP_003429406.1">
    <property type="nucleotide sequence ID" value="NC_013797.1"/>
</dbReference>
<accession>D2J4P9</accession>
<dbReference type="OrthoDB" id="10588at10239"/>
<dbReference type="EMBL" id="GQ884143">
    <property type="protein sequence ID" value="ACZ63568.1"/>
    <property type="molecule type" value="Genomic_DNA"/>
</dbReference>
<dbReference type="GO" id="GO:0019031">
    <property type="term" value="C:viral envelope"/>
    <property type="evidence" value="ECO:0007669"/>
    <property type="project" value="InterPro"/>
</dbReference>
<evidence type="ECO:0000313" key="2">
    <source>
        <dbReference type="Proteomes" id="UP000202544"/>
    </source>
</evidence>
<organism evidence="1 2">
    <name type="scientific">Pieris rapae granulovirus Wuhan</name>
    <dbReference type="NCBI Taxonomy" id="2848030"/>
    <lineage>
        <taxon>Viruses</taxon>
        <taxon>Viruses incertae sedis</taxon>
        <taxon>Naldaviricetes</taxon>
        <taxon>Lefavirales</taxon>
        <taxon>Baculoviridae</taxon>
        <taxon>Betabaculovirus</taxon>
        <taxon>Betabaculovirus arrapae</taxon>
    </lineage>
</organism>
<proteinExistence type="predicted"/>
<dbReference type="InterPro" id="IPR007978">
    <property type="entry name" value="Baculo_ODV-E27"/>
</dbReference>
<sequence>MNRSRTDEAKIENYRTVTEIVDSDSLYQKEFDVSDLEHKNEAYLRKMNKRQLYLMVAKYYVEVIRQLDIPDLRVLFSSGSLTDKMFSFVYYSLAFVNNQMLPHNMQFIDMKFNKIEDRKMSIPTDPIVFYKSLDSDDQTITCYVDSANILRILEKPIDVDTKFEPDDTRTEMFKLIDRIKTMEQRQSQQFCTNKIMYIDNETAPNLNEIYVTPFVTLLILFSNAYLDLFKLMRSDFQQYYHYLLDHESLVKERSLPNIFNLITGHFSFKISANMNKNTSGNLIFKT</sequence>